<dbReference type="Pfam" id="PF01850">
    <property type="entry name" value="PIN"/>
    <property type="match status" value="1"/>
</dbReference>
<organism evidence="2 3">
    <name type="scientific">Candidatus Woesebacteria bacterium GW2011_GWC2_45_9</name>
    <dbReference type="NCBI Taxonomy" id="1618589"/>
    <lineage>
        <taxon>Bacteria</taxon>
        <taxon>Candidatus Woeseibacteriota</taxon>
    </lineage>
</organism>
<protein>
    <submittedName>
        <fullName evidence="2">PilT protein domain protein</fullName>
    </submittedName>
</protein>
<dbReference type="SUPFAM" id="SSF88723">
    <property type="entry name" value="PIN domain-like"/>
    <property type="match status" value="1"/>
</dbReference>
<sequence length="123" mass="14647">MIFVDTNLFVRYFLKDVLSQFRQVEKLFSDGAKKKKKLFTSTIVIFEIYWLFGSFYEKTKGEVVEILKKTFSLDFIELEEREILEKALNIFEVSSLDFEDCYNVVYAEERGAKGFRTFKFVPE</sequence>
<comment type="caution">
    <text evidence="2">The sequence shown here is derived from an EMBL/GenBank/DDBJ whole genome shotgun (WGS) entry which is preliminary data.</text>
</comment>
<name>A0A0G1NA02_9BACT</name>
<evidence type="ECO:0000259" key="1">
    <source>
        <dbReference type="Pfam" id="PF01850"/>
    </source>
</evidence>
<dbReference type="AlphaFoldDB" id="A0A0G1NA02"/>
<dbReference type="STRING" id="1618589.UX25_C0015G0009"/>
<dbReference type="InterPro" id="IPR029060">
    <property type="entry name" value="PIN-like_dom_sf"/>
</dbReference>
<evidence type="ECO:0000313" key="3">
    <source>
        <dbReference type="Proteomes" id="UP000034922"/>
    </source>
</evidence>
<evidence type="ECO:0000313" key="2">
    <source>
        <dbReference type="EMBL" id="KKU17147.1"/>
    </source>
</evidence>
<feature type="domain" description="PIN" evidence="1">
    <location>
        <begin position="2"/>
        <end position="117"/>
    </location>
</feature>
<dbReference type="Gene3D" id="3.40.50.1010">
    <property type="entry name" value="5'-nuclease"/>
    <property type="match status" value="1"/>
</dbReference>
<dbReference type="EMBL" id="LCLM01000015">
    <property type="protein sequence ID" value="KKU17147.1"/>
    <property type="molecule type" value="Genomic_DNA"/>
</dbReference>
<proteinExistence type="predicted"/>
<reference evidence="2 3" key="1">
    <citation type="journal article" date="2015" name="Nature">
        <title>rRNA introns, odd ribosomes, and small enigmatic genomes across a large radiation of phyla.</title>
        <authorList>
            <person name="Brown C.T."/>
            <person name="Hug L.A."/>
            <person name="Thomas B.C."/>
            <person name="Sharon I."/>
            <person name="Castelle C.J."/>
            <person name="Singh A."/>
            <person name="Wilkins M.J."/>
            <person name="Williams K.H."/>
            <person name="Banfield J.F."/>
        </authorList>
    </citation>
    <scope>NUCLEOTIDE SEQUENCE [LARGE SCALE GENOMIC DNA]</scope>
</reference>
<dbReference type="InterPro" id="IPR002716">
    <property type="entry name" value="PIN_dom"/>
</dbReference>
<gene>
    <name evidence="2" type="ORF">UX25_C0015G0009</name>
</gene>
<dbReference type="Proteomes" id="UP000034922">
    <property type="component" value="Unassembled WGS sequence"/>
</dbReference>
<accession>A0A0G1NA02</accession>